<dbReference type="InterPro" id="IPR016181">
    <property type="entry name" value="Acyl_CoA_acyltransferase"/>
</dbReference>
<sequence>MFIRQLNDKDAEKYLEIRLQALQTNPEAFASSYQEEKQYPLEVFQNRLKDDHSYTFGAFENEKLFGVVSLVKEQKIKIKHRATIYAMYVVPERRGNGIGKKLLAEAIKQAEKLNGIEQVHLSVVSNNESAKNLYRFLGFETYGIDKRALKIDDRYYDEELMVLYF</sequence>
<keyword evidence="2" id="KW-0012">Acyltransferase</keyword>
<dbReference type="PANTHER" id="PTHR43420">
    <property type="entry name" value="ACETYLTRANSFERASE"/>
    <property type="match status" value="1"/>
</dbReference>
<organism evidence="4 5">
    <name type="scientific">Lentibacillus populi</name>
    <dbReference type="NCBI Taxonomy" id="1827502"/>
    <lineage>
        <taxon>Bacteria</taxon>
        <taxon>Bacillati</taxon>
        <taxon>Bacillota</taxon>
        <taxon>Bacilli</taxon>
        <taxon>Bacillales</taxon>
        <taxon>Bacillaceae</taxon>
        <taxon>Lentibacillus</taxon>
    </lineage>
</organism>
<reference evidence="4" key="1">
    <citation type="journal article" date="2014" name="Int. J. Syst. Evol. Microbiol.">
        <title>Complete genome sequence of Corynebacterium casei LMG S-19264T (=DSM 44701T), isolated from a smear-ripened cheese.</title>
        <authorList>
            <consortium name="US DOE Joint Genome Institute (JGI-PGF)"/>
            <person name="Walter F."/>
            <person name="Albersmeier A."/>
            <person name="Kalinowski J."/>
            <person name="Ruckert C."/>
        </authorList>
    </citation>
    <scope>NUCLEOTIDE SEQUENCE</scope>
    <source>
        <strain evidence="4">CGMCC 1.15454</strain>
    </source>
</reference>
<evidence type="ECO:0000256" key="2">
    <source>
        <dbReference type="ARBA" id="ARBA00023315"/>
    </source>
</evidence>
<accession>A0A9W5TV82</accession>
<evidence type="ECO:0000313" key="5">
    <source>
        <dbReference type="Proteomes" id="UP000621492"/>
    </source>
</evidence>
<dbReference type="AlphaFoldDB" id="A0A9W5TV82"/>
<keyword evidence="1" id="KW-0808">Transferase</keyword>
<dbReference type="PANTHER" id="PTHR43420:SF47">
    <property type="entry name" value="N-ACETYLTRANSFERASE DOMAIN-CONTAINING PROTEIN"/>
    <property type="match status" value="1"/>
</dbReference>
<name>A0A9W5TV82_9BACI</name>
<dbReference type="PROSITE" id="PS51186">
    <property type="entry name" value="GNAT"/>
    <property type="match status" value="1"/>
</dbReference>
<feature type="domain" description="N-acetyltransferase" evidence="3">
    <location>
        <begin position="1"/>
        <end position="162"/>
    </location>
</feature>
<dbReference type="InterPro" id="IPR050680">
    <property type="entry name" value="YpeA/RimI_acetyltransf"/>
</dbReference>
<dbReference type="EMBL" id="BMJD01000004">
    <property type="protein sequence ID" value="GGB34070.1"/>
    <property type="molecule type" value="Genomic_DNA"/>
</dbReference>
<dbReference type="SUPFAM" id="SSF55729">
    <property type="entry name" value="Acyl-CoA N-acyltransferases (Nat)"/>
    <property type="match status" value="1"/>
</dbReference>
<protein>
    <submittedName>
        <fullName evidence="4">N-acetyltransferase</fullName>
    </submittedName>
</protein>
<dbReference type="Gene3D" id="3.40.630.30">
    <property type="match status" value="1"/>
</dbReference>
<keyword evidence="5" id="KW-1185">Reference proteome</keyword>
<evidence type="ECO:0000313" key="4">
    <source>
        <dbReference type="EMBL" id="GGB34070.1"/>
    </source>
</evidence>
<reference evidence="4" key="2">
    <citation type="submission" date="2020-09" db="EMBL/GenBank/DDBJ databases">
        <authorList>
            <person name="Sun Q."/>
            <person name="Zhou Y."/>
        </authorList>
    </citation>
    <scope>NUCLEOTIDE SEQUENCE</scope>
    <source>
        <strain evidence="4">CGMCC 1.15454</strain>
    </source>
</reference>
<dbReference type="InterPro" id="IPR000182">
    <property type="entry name" value="GNAT_dom"/>
</dbReference>
<evidence type="ECO:0000256" key="1">
    <source>
        <dbReference type="ARBA" id="ARBA00022679"/>
    </source>
</evidence>
<dbReference type="RefSeq" id="WP_188724741.1">
    <property type="nucleotide sequence ID" value="NZ_BMJD01000004.1"/>
</dbReference>
<evidence type="ECO:0000259" key="3">
    <source>
        <dbReference type="PROSITE" id="PS51186"/>
    </source>
</evidence>
<dbReference type="GO" id="GO:0016747">
    <property type="term" value="F:acyltransferase activity, transferring groups other than amino-acyl groups"/>
    <property type="evidence" value="ECO:0007669"/>
    <property type="project" value="InterPro"/>
</dbReference>
<proteinExistence type="predicted"/>
<dbReference type="Proteomes" id="UP000621492">
    <property type="component" value="Unassembled WGS sequence"/>
</dbReference>
<dbReference type="CDD" id="cd04301">
    <property type="entry name" value="NAT_SF"/>
    <property type="match status" value="1"/>
</dbReference>
<comment type="caution">
    <text evidence="4">The sequence shown here is derived from an EMBL/GenBank/DDBJ whole genome shotgun (WGS) entry which is preliminary data.</text>
</comment>
<gene>
    <name evidence="4" type="ORF">GCM10011409_09380</name>
</gene>
<dbReference type="Pfam" id="PF00583">
    <property type="entry name" value="Acetyltransf_1"/>
    <property type="match status" value="1"/>
</dbReference>